<evidence type="ECO:0000256" key="3">
    <source>
        <dbReference type="ARBA" id="ARBA00022777"/>
    </source>
</evidence>
<evidence type="ECO:0000313" key="7">
    <source>
        <dbReference type="Proteomes" id="UP000290408"/>
    </source>
</evidence>
<accession>A0A4P6MUY4</accession>
<dbReference type="SUPFAM" id="SSF53613">
    <property type="entry name" value="Ribokinase-like"/>
    <property type="match status" value="1"/>
</dbReference>
<dbReference type="InterPro" id="IPR011611">
    <property type="entry name" value="PfkB_dom"/>
</dbReference>
<reference evidence="6 7" key="1">
    <citation type="submission" date="2019-02" db="EMBL/GenBank/DDBJ databases">
        <title>Genomic data mining of an Antarctic deep-sea actinobacterium, Janibacterlimosus P3-3-X1.</title>
        <authorList>
            <person name="Liao L."/>
            <person name="Chen B."/>
        </authorList>
    </citation>
    <scope>NUCLEOTIDE SEQUENCE [LARGE SCALE GENOMIC DNA]</scope>
    <source>
        <strain evidence="6 7">P3-3-X1</strain>
    </source>
</reference>
<proteinExistence type="inferred from homology"/>
<evidence type="ECO:0000256" key="4">
    <source>
        <dbReference type="SAM" id="MobiDB-lite"/>
    </source>
</evidence>
<evidence type="ECO:0000259" key="5">
    <source>
        <dbReference type="Pfam" id="PF00294"/>
    </source>
</evidence>
<dbReference type="PANTHER" id="PTHR43320:SF3">
    <property type="entry name" value="CARBOHYDRATE KINASE PFKB DOMAIN-CONTAINING PROTEIN"/>
    <property type="match status" value="1"/>
</dbReference>
<evidence type="ECO:0000256" key="1">
    <source>
        <dbReference type="ARBA" id="ARBA00010688"/>
    </source>
</evidence>
<keyword evidence="2" id="KW-0808">Transferase</keyword>
<dbReference type="KEGG" id="jli:EXU32_15880"/>
<dbReference type="Pfam" id="PF00294">
    <property type="entry name" value="PfkB"/>
    <property type="match status" value="1"/>
</dbReference>
<name>A0A4P6MUY4_9MICO</name>
<dbReference type="PANTHER" id="PTHR43320">
    <property type="entry name" value="SUGAR KINASE"/>
    <property type="match status" value="1"/>
</dbReference>
<dbReference type="InterPro" id="IPR052700">
    <property type="entry name" value="Carb_kinase_PfkB-like"/>
</dbReference>
<organism evidence="6 7">
    <name type="scientific">Janibacter limosus</name>
    <dbReference type="NCBI Taxonomy" id="53458"/>
    <lineage>
        <taxon>Bacteria</taxon>
        <taxon>Bacillati</taxon>
        <taxon>Actinomycetota</taxon>
        <taxon>Actinomycetes</taxon>
        <taxon>Micrococcales</taxon>
        <taxon>Intrasporangiaceae</taxon>
        <taxon>Janibacter</taxon>
    </lineage>
</organism>
<feature type="domain" description="Carbohydrate kinase PfkB" evidence="5">
    <location>
        <begin position="4"/>
        <end position="290"/>
    </location>
</feature>
<dbReference type="EMBL" id="CP036164">
    <property type="protein sequence ID" value="QBF47601.1"/>
    <property type="molecule type" value="Genomic_DNA"/>
</dbReference>
<protein>
    <submittedName>
        <fullName evidence="6">Carbohydrate kinase family protein</fullName>
    </submittedName>
</protein>
<dbReference type="OrthoDB" id="9808601at2"/>
<evidence type="ECO:0000256" key="2">
    <source>
        <dbReference type="ARBA" id="ARBA00022679"/>
    </source>
</evidence>
<gene>
    <name evidence="6" type="ORF">EXU32_15880</name>
</gene>
<dbReference type="InterPro" id="IPR029056">
    <property type="entry name" value="Ribokinase-like"/>
</dbReference>
<dbReference type="Gene3D" id="3.40.1190.20">
    <property type="match status" value="1"/>
</dbReference>
<keyword evidence="7" id="KW-1185">Reference proteome</keyword>
<sequence length="298" mass="31359">MLGVIGDVVQDVVVWMQEPLRPATDTQSEITMRRGGSAANVAAFAGPRHPTRFIGRVGDDIGGYAVRRELEDRGVDVRLQVGAMTGMIVVLIDDRGERMMFPSRGESALIEHVDDAWLEDLEILHITGYSLASEPSAASVLDAARRVRAGGGRISFDLSSTGMIELHGRAAFTDLVRSLAPDFISANEDETALLRLVEGDGPGPLALDLPGTVVLARAGQDPTRIFRGGQVVATVPVEPVDDVRDMTGAGDAFNAGFLTAVLTGAGLEEAVQSGHGLSRGVLAHPGATEGPHTPPSRA</sequence>
<dbReference type="GO" id="GO:0016301">
    <property type="term" value="F:kinase activity"/>
    <property type="evidence" value="ECO:0007669"/>
    <property type="project" value="UniProtKB-KW"/>
</dbReference>
<dbReference type="AlphaFoldDB" id="A0A4P6MUY4"/>
<dbReference type="RefSeq" id="WP_130630786.1">
    <property type="nucleotide sequence ID" value="NZ_CP036164.1"/>
</dbReference>
<dbReference type="Proteomes" id="UP000290408">
    <property type="component" value="Chromosome"/>
</dbReference>
<keyword evidence="3 6" id="KW-0418">Kinase</keyword>
<comment type="similarity">
    <text evidence="1">Belongs to the carbohydrate kinase PfkB family.</text>
</comment>
<feature type="region of interest" description="Disordered" evidence="4">
    <location>
        <begin position="278"/>
        <end position="298"/>
    </location>
</feature>
<evidence type="ECO:0000313" key="6">
    <source>
        <dbReference type="EMBL" id="QBF47601.1"/>
    </source>
</evidence>